<proteinExistence type="predicted"/>
<gene>
    <name evidence="1" type="ORF">M2325_000689</name>
</gene>
<evidence type="ECO:0008006" key="3">
    <source>
        <dbReference type="Google" id="ProtNLM"/>
    </source>
</evidence>
<protein>
    <recommendedName>
        <fullName evidence="3">MarR family transcriptional regulator</fullName>
    </recommendedName>
</protein>
<dbReference type="RefSeq" id="WP_259051119.1">
    <property type="nucleotide sequence ID" value="NZ_JANUCQ010000002.1"/>
</dbReference>
<dbReference type="Proteomes" id="UP001140258">
    <property type="component" value="Unassembled WGS sequence"/>
</dbReference>
<sequence>MATQEEILQLIIDNGGVISTAELNKLEGYKSNNQRLQQLIKKKIISKVKGPNKSMIYFLIDLEYINKETKEANFIVLNLNEDLSNYKKLLKFFELKADSKAVKKIKSVL</sequence>
<evidence type="ECO:0000313" key="2">
    <source>
        <dbReference type="Proteomes" id="UP001140258"/>
    </source>
</evidence>
<reference evidence="1" key="1">
    <citation type="submission" date="2022-08" db="EMBL/GenBank/DDBJ databases">
        <title>Genomic Encyclopedia of Type Strains, Phase V (KMG-V): Genome sequencing to study the core and pangenomes of soil and plant-associated prokaryotes.</title>
        <authorList>
            <person name="Whitman W."/>
        </authorList>
    </citation>
    <scope>NUCLEOTIDE SEQUENCE</scope>
    <source>
        <strain evidence="1">PS</strain>
    </source>
</reference>
<comment type="caution">
    <text evidence="1">The sequence shown here is derived from an EMBL/GenBank/DDBJ whole genome shotgun (WGS) entry which is preliminary data.</text>
</comment>
<evidence type="ECO:0000313" key="1">
    <source>
        <dbReference type="EMBL" id="MCS3922004.1"/>
    </source>
</evidence>
<accession>A0ABT2EVM0</accession>
<organism evidence="1 2">
    <name type="scientific">Methanococcus voltae PS</name>
    <dbReference type="NCBI Taxonomy" id="523842"/>
    <lineage>
        <taxon>Archaea</taxon>
        <taxon>Methanobacteriati</taxon>
        <taxon>Methanobacteriota</taxon>
        <taxon>Methanomada group</taxon>
        <taxon>Methanococci</taxon>
        <taxon>Methanococcales</taxon>
        <taxon>Methanococcaceae</taxon>
        <taxon>Methanococcus</taxon>
    </lineage>
</organism>
<dbReference type="EMBL" id="JANUCQ010000002">
    <property type="protein sequence ID" value="MCS3922004.1"/>
    <property type="molecule type" value="Genomic_DNA"/>
</dbReference>
<name>A0ABT2EVM0_METVO</name>
<keyword evidence="2" id="KW-1185">Reference proteome</keyword>